<dbReference type="AlphaFoldDB" id="A0A0P1F116"/>
<dbReference type="PANTHER" id="PTHR43047">
    <property type="entry name" value="TWO-COMPONENT HISTIDINE PROTEIN KINASE"/>
    <property type="match status" value="1"/>
</dbReference>
<dbReference type="InterPro" id="IPR005467">
    <property type="entry name" value="His_kinase_dom"/>
</dbReference>
<dbReference type="Pfam" id="PF02518">
    <property type="entry name" value="HATPase_c"/>
    <property type="match status" value="1"/>
</dbReference>
<dbReference type="GO" id="GO:0009927">
    <property type="term" value="F:histidine phosphotransfer kinase activity"/>
    <property type="evidence" value="ECO:0007669"/>
    <property type="project" value="TreeGrafter"/>
</dbReference>
<evidence type="ECO:0000256" key="3">
    <source>
        <dbReference type="ARBA" id="ARBA00022679"/>
    </source>
</evidence>
<dbReference type="InterPro" id="IPR036890">
    <property type="entry name" value="HATPase_C_sf"/>
</dbReference>
<dbReference type="GO" id="GO:0000155">
    <property type="term" value="F:phosphorelay sensor kinase activity"/>
    <property type="evidence" value="ECO:0007669"/>
    <property type="project" value="TreeGrafter"/>
</dbReference>
<dbReference type="SUPFAM" id="SSF52172">
    <property type="entry name" value="CheY-like"/>
    <property type="match status" value="1"/>
</dbReference>
<dbReference type="CDD" id="cd00075">
    <property type="entry name" value="HATPase"/>
    <property type="match status" value="1"/>
</dbReference>
<feature type="modified residue" description="4-aspartylphosphate" evidence="5">
    <location>
        <position position="306"/>
    </location>
</feature>
<dbReference type="GO" id="GO:0005886">
    <property type="term" value="C:plasma membrane"/>
    <property type="evidence" value="ECO:0007669"/>
    <property type="project" value="TreeGrafter"/>
</dbReference>
<evidence type="ECO:0000259" key="6">
    <source>
        <dbReference type="PROSITE" id="PS50109"/>
    </source>
</evidence>
<dbReference type="SMART" id="SM00387">
    <property type="entry name" value="HATPase_c"/>
    <property type="match status" value="1"/>
</dbReference>
<evidence type="ECO:0000313" key="9">
    <source>
        <dbReference type="Proteomes" id="UP000051298"/>
    </source>
</evidence>
<dbReference type="STRING" id="266809.PM03_11650"/>
<dbReference type="SMART" id="SM00448">
    <property type="entry name" value="REC"/>
    <property type="match status" value="1"/>
</dbReference>
<dbReference type="eggNOG" id="COG2205">
    <property type="taxonomic scope" value="Bacteria"/>
</dbReference>
<reference evidence="8 9" key="1">
    <citation type="submission" date="2015-09" db="EMBL/GenBank/DDBJ databases">
        <authorList>
            <consortium name="Swine Surveillance"/>
        </authorList>
    </citation>
    <scope>NUCLEOTIDE SEQUENCE [LARGE SCALE GENOMIC DNA]</scope>
    <source>
        <strain evidence="8 9">CECT 5294</strain>
    </source>
</reference>
<dbReference type="InterPro" id="IPR011006">
    <property type="entry name" value="CheY-like_superfamily"/>
</dbReference>
<keyword evidence="3 8" id="KW-0808">Transferase</keyword>
<evidence type="ECO:0000256" key="4">
    <source>
        <dbReference type="ARBA" id="ARBA00022777"/>
    </source>
</evidence>
<dbReference type="CDD" id="cd17546">
    <property type="entry name" value="REC_hyHK_CKI1_RcsC-like"/>
    <property type="match status" value="1"/>
</dbReference>
<dbReference type="Pfam" id="PF00072">
    <property type="entry name" value="Response_reg"/>
    <property type="match status" value="1"/>
</dbReference>
<dbReference type="InterPro" id="IPR003594">
    <property type="entry name" value="HATPase_dom"/>
</dbReference>
<dbReference type="eggNOG" id="COG0784">
    <property type="taxonomic scope" value="Bacteria"/>
</dbReference>
<dbReference type="InterPro" id="IPR001789">
    <property type="entry name" value="Sig_transdc_resp-reg_receiver"/>
</dbReference>
<dbReference type="SUPFAM" id="SSF55874">
    <property type="entry name" value="ATPase domain of HSP90 chaperone/DNA topoisomerase II/histidine kinase"/>
    <property type="match status" value="1"/>
</dbReference>
<keyword evidence="4" id="KW-0418">Kinase</keyword>
<feature type="domain" description="Response regulatory" evidence="7">
    <location>
        <begin position="257"/>
        <end position="376"/>
    </location>
</feature>
<dbReference type="Gene3D" id="3.40.50.2300">
    <property type="match status" value="1"/>
</dbReference>
<name>A0A0P1F116_9RHOB</name>
<gene>
    <name evidence="8" type="primary">arcB_1</name>
    <name evidence="8" type="ORF">THS5294_02495</name>
</gene>
<dbReference type="PROSITE" id="PS50110">
    <property type="entry name" value="RESPONSE_REGULATORY"/>
    <property type="match status" value="1"/>
</dbReference>
<dbReference type="SUPFAM" id="SSF47226">
    <property type="entry name" value="Histidine-containing phosphotransfer domain, HPT domain"/>
    <property type="match status" value="1"/>
</dbReference>
<dbReference type="RefSeq" id="WP_058123997.1">
    <property type="nucleotide sequence ID" value="NZ_CYRX01000031.1"/>
</dbReference>
<organism evidence="8 9">
    <name type="scientific">Thalassobacter stenotrophicus</name>
    <dbReference type="NCBI Taxonomy" id="266809"/>
    <lineage>
        <taxon>Bacteria</taxon>
        <taxon>Pseudomonadati</taxon>
        <taxon>Pseudomonadota</taxon>
        <taxon>Alphaproteobacteria</taxon>
        <taxon>Rhodobacterales</taxon>
        <taxon>Roseobacteraceae</taxon>
        <taxon>Thalassobacter</taxon>
    </lineage>
</organism>
<dbReference type="EC" id="2.7.13.3" evidence="2"/>
<proteinExistence type="predicted"/>
<evidence type="ECO:0000256" key="2">
    <source>
        <dbReference type="ARBA" id="ARBA00012438"/>
    </source>
</evidence>
<sequence>MSYPPETGSEISDTDGSDALEREIELLSHDIRSAVSDVIGGLRLIETQDLDAALRSQIGGIHASSEVLARLIEDALMFVSGGKHHHLLASNLHLRRFLRDMEKRWTMRGNLQGVTFTLDVAPDVPDVVQLDRLALERVLANLIGNAVKHAGESNVRLSVTLAEAEVLRFSVTDEGPGFSDAALTRLFSLNARSSEDEATGGGLGLHISKQNADTLGAKLSITNLASGGAEAILEVPYQAWHAASDTGGGAPDLSAYRILVAEDNDTSQLLVSQMLATMGAECELASDGVEALNWMSRERFDLALIDIEMPRLGGLDVLRAARNRQRSGIYPSMPLIAMTTYVLRSNRDAIYAAGADGLLAKPLVSIESFGHALLHYIAAHASAPVIAAKGAEARQEALPYDRETLRNLLRIAGQEGAPELMDRLQSDLAMVSRGMRAAQASGDLAETRNHTHILISLSSAVGAGKVHKAAQALNTAARQGNADVVARDTPDLLDALDRLRAALAVVPPQGD</sequence>
<dbReference type="Gene3D" id="3.30.565.10">
    <property type="entry name" value="Histidine kinase-like ATPase, C-terminal domain"/>
    <property type="match status" value="1"/>
</dbReference>
<accession>A0A0P1F116</accession>
<dbReference type="PROSITE" id="PS50109">
    <property type="entry name" value="HIS_KIN"/>
    <property type="match status" value="1"/>
</dbReference>
<comment type="catalytic activity">
    <reaction evidence="1">
        <text>ATP + protein L-histidine = ADP + protein N-phospho-L-histidine.</text>
        <dbReference type="EC" id="2.7.13.3"/>
    </reaction>
</comment>
<evidence type="ECO:0000256" key="1">
    <source>
        <dbReference type="ARBA" id="ARBA00000085"/>
    </source>
</evidence>
<dbReference type="Gene3D" id="1.10.287.130">
    <property type="match status" value="1"/>
</dbReference>
<evidence type="ECO:0000259" key="7">
    <source>
        <dbReference type="PROSITE" id="PS50110"/>
    </source>
</evidence>
<dbReference type="Gene3D" id="1.20.120.160">
    <property type="entry name" value="HPT domain"/>
    <property type="match status" value="1"/>
</dbReference>
<keyword evidence="5" id="KW-0597">Phosphoprotein</keyword>
<evidence type="ECO:0000313" key="8">
    <source>
        <dbReference type="EMBL" id="CUH61193.1"/>
    </source>
</evidence>
<evidence type="ECO:0000256" key="5">
    <source>
        <dbReference type="PROSITE-ProRule" id="PRU00169"/>
    </source>
</evidence>
<protein>
    <recommendedName>
        <fullName evidence="2">histidine kinase</fullName>
        <ecNumber evidence="2">2.7.13.3</ecNumber>
    </recommendedName>
</protein>
<dbReference type="Proteomes" id="UP000051298">
    <property type="component" value="Unassembled WGS sequence"/>
</dbReference>
<dbReference type="InterPro" id="IPR036641">
    <property type="entry name" value="HPT_dom_sf"/>
</dbReference>
<dbReference type="EMBL" id="CYRX01000031">
    <property type="protein sequence ID" value="CUH61193.1"/>
    <property type="molecule type" value="Genomic_DNA"/>
</dbReference>
<dbReference type="PANTHER" id="PTHR43047:SF72">
    <property type="entry name" value="OSMOSENSING HISTIDINE PROTEIN KINASE SLN1"/>
    <property type="match status" value="1"/>
</dbReference>
<feature type="domain" description="Histidine kinase" evidence="6">
    <location>
        <begin position="26"/>
        <end position="239"/>
    </location>
</feature>